<reference evidence="6 7" key="2">
    <citation type="submission" date="2019-09" db="EMBL/GenBank/DDBJ databases">
        <authorList>
            <person name="Jin C."/>
        </authorList>
    </citation>
    <scope>NUCLEOTIDE SEQUENCE [LARGE SCALE GENOMIC DNA]</scope>
    <source>
        <strain evidence="6 7">BN140078</strain>
    </source>
</reference>
<dbReference type="PANTHER" id="PTHR30204">
    <property type="entry name" value="REDOX-CYCLING DRUG-SENSING TRANSCRIPTIONAL ACTIVATOR SOXR"/>
    <property type="match status" value="1"/>
</dbReference>
<gene>
    <name evidence="6" type="ORF">F0L74_29395</name>
</gene>
<keyword evidence="7" id="KW-1185">Reference proteome</keyword>
<dbReference type="InterPro" id="IPR009061">
    <property type="entry name" value="DNA-bd_dom_put_sf"/>
</dbReference>
<sequence length="249" mass="28835">MAQYAVKKLAKIAGVSVRTLHHYDNIGLLQPAIRTAAGYRLYGEKELLRLQQILFYKEMDFELSTISDLLDDPEFDMVTALQHHKQHLLQKQQRIQTLLQTLDKTIDHLQNKQKMNYEDLYKGLPKEQAAAWRKEAMEKWPDQVKHSEQQLLQMSPTDFETLKTSFSTNWETLAAMTDQDPHSPEVQEQIAQHYQLILQFWGKPGNQAAAYKGLGDLYAADPRYTAGKGQPAFGSFLRRAIYYFTDQLK</sequence>
<dbReference type="SUPFAM" id="SSF89082">
    <property type="entry name" value="Antibiotic binding domain of TipA-like multidrug resistance regulators"/>
    <property type="match status" value="1"/>
</dbReference>
<dbReference type="Pfam" id="PF07739">
    <property type="entry name" value="TipAS"/>
    <property type="match status" value="1"/>
</dbReference>
<feature type="domain" description="HTH merR-type" evidence="5">
    <location>
        <begin position="1"/>
        <end position="72"/>
    </location>
</feature>
<proteinExistence type="predicted"/>
<keyword evidence="3" id="KW-0010">Activator</keyword>
<evidence type="ECO:0000256" key="3">
    <source>
        <dbReference type="ARBA" id="ARBA00023159"/>
    </source>
</evidence>
<dbReference type="PRINTS" id="PR00040">
    <property type="entry name" value="HTHMERR"/>
</dbReference>
<dbReference type="Pfam" id="PF09278">
    <property type="entry name" value="MerR-DNA-bind"/>
    <property type="match status" value="1"/>
</dbReference>
<evidence type="ECO:0000256" key="4">
    <source>
        <dbReference type="ARBA" id="ARBA00023163"/>
    </source>
</evidence>
<dbReference type="RefSeq" id="WP_149841460.1">
    <property type="nucleotide sequence ID" value="NZ_VUOC01000004.1"/>
</dbReference>
<dbReference type="Pfam" id="PF00376">
    <property type="entry name" value="MerR"/>
    <property type="match status" value="1"/>
</dbReference>
<dbReference type="InterPro" id="IPR036244">
    <property type="entry name" value="TipA-like_antibiotic-bd"/>
</dbReference>
<comment type="caution">
    <text evidence="6">The sequence shown here is derived from an EMBL/GenBank/DDBJ whole genome shotgun (WGS) entry which is preliminary data.</text>
</comment>
<dbReference type="GO" id="GO:0003677">
    <property type="term" value="F:DNA binding"/>
    <property type="evidence" value="ECO:0007669"/>
    <property type="project" value="UniProtKB-KW"/>
</dbReference>
<dbReference type="Gene3D" id="1.10.490.50">
    <property type="entry name" value="Antibiotic binding domain of TipA-like multidrug resistance regulators"/>
    <property type="match status" value="1"/>
</dbReference>
<name>A0A5B2VPR3_9BACT</name>
<dbReference type="PROSITE" id="PS50937">
    <property type="entry name" value="HTH_MERR_2"/>
    <property type="match status" value="1"/>
</dbReference>
<dbReference type="PANTHER" id="PTHR30204:SF90">
    <property type="entry name" value="HTH-TYPE TRANSCRIPTIONAL ACTIVATOR MTA"/>
    <property type="match status" value="1"/>
</dbReference>
<dbReference type="Proteomes" id="UP000324611">
    <property type="component" value="Unassembled WGS sequence"/>
</dbReference>
<dbReference type="SUPFAM" id="SSF46955">
    <property type="entry name" value="Putative DNA-binding domain"/>
    <property type="match status" value="1"/>
</dbReference>
<evidence type="ECO:0000256" key="2">
    <source>
        <dbReference type="ARBA" id="ARBA00023125"/>
    </source>
</evidence>
<dbReference type="InterPro" id="IPR000551">
    <property type="entry name" value="MerR-type_HTH_dom"/>
</dbReference>
<keyword evidence="4" id="KW-0804">Transcription</keyword>
<evidence type="ECO:0000259" key="5">
    <source>
        <dbReference type="PROSITE" id="PS50937"/>
    </source>
</evidence>
<protein>
    <submittedName>
        <fullName evidence="6">MerR family transcriptional regulator</fullName>
    </submittedName>
</protein>
<keyword evidence="2" id="KW-0238">DNA-binding</keyword>
<dbReference type="AlphaFoldDB" id="A0A5B2VPR3"/>
<dbReference type="Gene3D" id="1.10.1660.10">
    <property type="match status" value="1"/>
</dbReference>
<evidence type="ECO:0000313" key="6">
    <source>
        <dbReference type="EMBL" id="KAA2240282.1"/>
    </source>
</evidence>
<keyword evidence="1" id="KW-0805">Transcription regulation</keyword>
<dbReference type="EMBL" id="VUOC01000004">
    <property type="protein sequence ID" value="KAA2240282.1"/>
    <property type="molecule type" value="Genomic_DNA"/>
</dbReference>
<dbReference type="InterPro" id="IPR015358">
    <property type="entry name" value="Tscrpt_reg_MerR_DNA-bd"/>
</dbReference>
<dbReference type="InterPro" id="IPR047057">
    <property type="entry name" value="MerR_fam"/>
</dbReference>
<reference evidence="6 7" key="1">
    <citation type="submission" date="2019-09" db="EMBL/GenBank/DDBJ databases">
        <title>Chitinophaga ginsengihumi sp. nov., isolated from soil of ginseng rhizosphere.</title>
        <authorList>
            <person name="Lee J."/>
        </authorList>
    </citation>
    <scope>NUCLEOTIDE SEQUENCE [LARGE SCALE GENOMIC DNA]</scope>
    <source>
        <strain evidence="6 7">BN140078</strain>
    </source>
</reference>
<evidence type="ECO:0000313" key="7">
    <source>
        <dbReference type="Proteomes" id="UP000324611"/>
    </source>
</evidence>
<evidence type="ECO:0000256" key="1">
    <source>
        <dbReference type="ARBA" id="ARBA00023015"/>
    </source>
</evidence>
<dbReference type="CDD" id="cd01106">
    <property type="entry name" value="HTH_TipAL-Mta"/>
    <property type="match status" value="1"/>
</dbReference>
<dbReference type="InterPro" id="IPR012925">
    <property type="entry name" value="TipAS_dom"/>
</dbReference>
<accession>A0A5B2VPR3</accession>
<organism evidence="6 7">
    <name type="scientific">Chitinophaga agrisoli</name>
    <dbReference type="NCBI Taxonomy" id="2607653"/>
    <lineage>
        <taxon>Bacteria</taxon>
        <taxon>Pseudomonadati</taxon>
        <taxon>Bacteroidota</taxon>
        <taxon>Chitinophagia</taxon>
        <taxon>Chitinophagales</taxon>
        <taxon>Chitinophagaceae</taxon>
        <taxon>Chitinophaga</taxon>
    </lineage>
</organism>
<dbReference type="GO" id="GO:0003700">
    <property type="term" value="F:DNA-binding transcription factor activity"/>
    <property type="evidence" value="ECO:0007669"/>
    <property type="project" value="InterPro"/>
</dbReference>
<dbReference type="SMART" id="SM00422">
    <property type="entry name" value="HTH_MERR"/>
    <property type="match status" value="1"/>
</dbReference>